<dbReference type="PANTHER" id="PTHR14379:SF64">
    <property type="entry name" value="NYN DOMAIN-CONTAINING PROTEIN"/>
    <property type="match status" value="1"/>
</dbReference>
<dbReference type="Proteomes" id="UP000823674">
    <property type="component" value="Chromosome A02"/>
</dbReference>
<comment type="caution">
    <text evidence="2">The sequence shown here is derived from an EMBL/GenBank/DDBJ whole genome shotgun (WGS) entry which is preliminary data.</text>
</comment>
<evidence type="ECO:0008006" key="4">
    <source>
        <dbReference type="Google" id="ProtNLM"/>
    </source>
</evidence>
<proteinExistence type="predicted"/>
<feature type="compositionally biased region" description="Acidic residues" evidence="1">
    <location>
        <begin position="267"/>
        <end position="277"/>
    </location>
</feature>
<dbReference type="PANTHER" id="PTHR14379">
    <property type="entry name" value="LIMKAIN B LKAP"/>
    <property type="match status" value="1"/>
</dbReference>
<dbReference type="EMBL" id="JADBGQ010000002">
    <property type="protein sequence ID" value="KAG5408052.1"/>
    <property type="molecule type" value="Genomic_DNA"/>
</dbReference>
<evidence type="ECO:0000313" key="2">
    <source>
        <dbReference type="EMBL" id="KAG5408052.1"/>
    </source>
</evidence>
<keyword evidence="3" id="KW-1185">Reference proteome</keyword>
<evidence type="ECO:0000313" key="3">
    <source>
        <dbReference type="Proteomes" id="UP000823674"/>
    </source>
</evidence>
<accession>A0ABQ7NAY6</accession>
<feature type="region of interest" description="Disordered" evidence="1">
    <location>
        <begin position="102"/>
        <end position="136"/>
    </location>
</feature>
<gene>
    <name evidence="2" type="primary">A02p001400.1_BraROA</name>
    <name evidence="2" type="ORF">IGI04_004371</name>
</gene>
<evidence type="ECO:0000256" key="1">
    <source>
        <dbReference type="SAM" id="MobiDB-lite"/>
    </source>
</evidence>
<protein>
    <recommendedName>
        <fullName evidence="4">NYN domain-containing protein</fullName>
    </recommendedName>
</protein>
<organism evidence="2 3">
    <name type="scientific">Brassica rapa subsp. trilocularis</name>
    <dbReference type="NCBI Taxonomy" id="1813537"/>
    <lineage>
        <taxon>Eukaryota</taxon>
        <taxon>Viridiplantae</taxon>
        <taxon>Streptophyta</taxon>
        <taxon>Embryophyta</taxon>
        <taxon>Tracheophyta</taxon>
        <taxon>Spermatophyta</taxon>
        <taxon>Magnoliopsida</taxon>
        <taxon>eudicotyledons</taxon>
        <taxon>Gunneridae</taxon>
        <taxon>Pentapetalae</taxon>
        <taxon>rosids</taxon>
        <taxon>malvids</taxon>
        <taxon>Brassicales</taxon>
        <taxon>Brassicaceae</taxon>
        <taxon>Brassiceae</taxon>
        <taxon>Brassica</taxon>
    </lineage>
</organism>
<dbReference type="InterPro" id="IPR024768">
    <property type="entry name" value="Marf1"/>
</dbReference>
<feature type="region of interest" description="Disordered" evidence="1">
    <location>
        <begin position="254"/>
        <end position="279"/>
    </location>
</feature>
<reference evidence="2 3" key="1">
    <citation type="submission" date="2021-03" db="EMBL/GenBank/DDBJ databases">
        <authorList>
            <person name="King G.J."/>
            <person name="Bancroft I."/>
            <person name="Baten A."/>
            <person name="Bloomfield J."/>
            <person name="Borpatragohain P."/>
            <person name="He Z."/>
            <person name="Irish N."/>
            <person name="Irwin J."/>
            <person name="Liu K."/>
            <person name="Mauleon R.P."/>
            <person name="Moore J."/>
            <person name="Morris R."/>
            <person name="Ostergaard L."/>
            <person name="Wang B."/>
            <person name="Wells R."/>
        </authorList>
    </citation>
    <scope>NUCLEOTIDE SEQUENCE [LARGE SCALE GENOMIC DNA]</scope>
    <source>
        <strain evidence="2">R-o-18</strain>
        <tissue evidence="2">Leaf</tissue>
    </source>
</reference>
<sequence>MDEEGETILFYSVNETFVCWNFDDCPVPVDTDLGSIVDNFEHALHQMGFEGRMSINVDCKKLNSNEEALAQTNLAAEHRRGQDTTVSFLLKLSKQRRMTPINRQRMREARRKAVTKQRTANPELSRPPDKPNPSKMPWWLLRNKNTGEVPSDALNIAFRLRPEATQDYRKFGTRPTLDMTFYMLSVVRETAPIPANLAVVVKPNIDPGSELHRVLHCLKSRGHNVLIVELPPDEECLFSVDSLLKNSRFLGGGKPRAKKELTPEEMRQEEEEEEDGSYDVSDLSNQKMLDFSERIKHVKGPRTVVFWDAIDCPFPLCFSPEQIFQKIKSVLMKKGTNDNITIWAYVDERSWRDKCLGNKTWDSRIYFLPAGDRRVRMLDDMFLQSRDAPLHHCPGLLILVSNHFSGDPFYMELFEDMQHKNYHPFLITPREHSNISESPDEWPLTMGEDEIIVKQTLVYWNMDDYPIPVDTTDDLDPVFRDILKALHVMGFREGSMQVSLYDEQINREGALVDWTLPESETYGACVYKVPDITWYMIRDSSFYRAGPVNYFVIAKPKRELHRVLHCLQSRRHNVLLVKPPPPDEEFLFSVASLLENARFLGGGKPRFKELYVSYASEYDMCFEEYVDIPEDLSKTVDFSERIPTVRGPRTAVFWDAVDCPFPPSSTPDEIYHSISSALVERYLSDNITIWAYLDDDDKKGSALLGGDKTWTSRIYFLPGGDKASRRIRMLNDMFLLARDSPQWNQFIGAGYYINMLQRLDDIRYHILLVTPTLDINKPETPQWPGLLLDRGAASFALETSKISEAHAAAEEEETPKKLDTHGKLGT</sequence>
<name>A0ABQ7NAY6_BRACM</name>
<feature type="region of interest" description="Disordered" evidence="1">
    <location>
        <begin position="805"/>
        <end position="826"/>
    </location>
</feature>